<sequence length="208" mass="23962">MGKTRSINSLNIDSTVLCCNFVNTQSSWTSADRYDYFQTYDDFIEWCLKVNISSREQLQGLREFAAEQCEDAEAALNRIKEIRSILHGLISAVAKNSEEELLHFLPTFNLLLRVDAVSRQRLVYRDKKFTIDQINISGDLTAPVWLAVESLATLLAESDLARIKECPKCGWVFLDETKNGKRKWCNPKYCGTSDKMKRYNDRKKNTTE</sequence>
<evidence type="ECO:0000259" key="2">
    <source>
        <dbReference type="Pfam" id="PF11706"/>
    </source>
</evidence>
<evidence type="ECO:0000313" key="3">
    <source>
        <dbReference type="EMBL" id="KUJ56147.1"/>
    </source>
</evidence>
<dbReference type="Gene3D" id="1.10.3300.10">
    <property type="entry name" value="Jann2411-like domain"/>
    <property type="match status" value="1"/>
</dbReference>
<dbReference type="Proteomes" id="UP000054388">
    <property type="component" value="Unassembled WGS sequence"/>
</dbReference>
<organism evidence="3 4">
    <name type="scientific">Chryseobacterium aquaticum subsp. greenlandense</name>
    <dbReference type="NCBI Taxonomy" id="345663"/>
    <lineage>
        <taxon>Bacteria</taxon>
        <taxon>Pseudomonadati</taxon>
        <taxon>Bacteroidota</taxon>
        <taxon>Flavobacteriia</taxon>
        <taxon>Flavobacteriales</taxon>
        <taxon>Weeksellaceae</taxon>
        <taxon>Chryseobacterium group</taxon>
        <taxon>Chryseobacterium</taxon>
    </lineage>
</organism>
<dbReference type="Pfam" id="PF11706">
    <property type="entry name" value="zf-CGNR"/>
    <property type="match status" value="1"/>
</dbReference>
<dbReference type="RefSeq" id="WP_059136927.1">
    <property type="nucleotide sequence ID" value="NZ_LMAI01000005.1"/>
</dbReference>
<evidence type="ECO:0000313" key="4">
    <source>
        <dbReference type="Proteomes" id="UP000054388"/>
    </source>
</evidence>
<dbReference type="PANTHER" id="PTHR35525">
    <property type="entry name" value="BLL6575 PROTEIN"/>
    <property type="match status" value="1"/>
</dbReference>
<dbReference type="AlphaFoldDB" id="A0A101CHA6"/>
<feature type="coiled-coil region" evidence="1">
    <location>
        <begin position="55"/>
        <end position="82"/>
    </location>
</feature>
<dbReference type="Pfam" id="PF07336">
    <property type="entry name" value="ABATE"/>
    <property type="match status" value="1"/>
</dbReference>
<dbReference type="InterPro" id="IPR021005">
    <property type="entry name" value="Znf_CGNR"/>
</dbReference>
<name>A0A101CHA6_9FLAO</name>
<evidence type="ECO:0000256" key="1">
    <source>
        <dbReference type="SAM" id="Coils"/>
    </source>
</evidence>
<protein>
    <recommendedName>
        <fullName evidence="2">Zinc finger CGNR domain-containing protein</fullName>
    </recommendedName>
</protein>
<feature type="domain" description="Zinc finger CGNR" evidence="2">
    <location>
        <begin position="162"/>
        <end position="203"/>
    </location>
</feature>
<dbReference type="EMBL" id="LMAI01000005">
    <property type="protein sequence ID" value="KUJ56147.1"/>
    <property type="molecule type" value="Genomic_DNA"/>
</dbReference>
<reference evidence="3 4" key="1">
    <citation type="submission" date="2015-10" db="EMBL/GenBank/DDBJ databases">
        <title>Genome sequence of Chryseobacterium greenlandense.</title>
        <authorList>
            <person name="Newman J."/>
            <person name="Fischer K."/>
            <person name="Miller J."/>
        </authorList>
    </citation>
    <scope>NUCLEOTIDE SEQUENCE [LARGE SCALE GENOMIC DNA]</scope>
    <source>
        <strain evidence="3 4">UMB34</strain>
    </source>
</reference>
<dbReference type="InterPro" id="IPR010852">
    <property type="entry name" value="ABATE"/>
</dbReference>
<dbReference type="SUPFAM" id="SSF160904">
    <property type="entry name" value="Jann2411-like"/>
    <property type="match status" value="1"/>
</dbReference>
<dbReference type="PANTHER" id="PTHR35525:SF3">
    <property type="entry name" value="BLL6575 PROTEIN"/>
    <property type="match status" value="1"/>
</dbReference>
<proteinExistence type="predicted"/>
<comment type="caution">
    <text evidence="3">The sequence shown here is derived from an EMBL/GenBank/DDBJ whole genome shotgun (WGS) entry which is preliminary data.</text>
</comment>
<accession>A0A101CHA6</accession>
<gene>
    <name evidence="3" type="ORF">AR686_11150</name>
</gene>
<dbReference type="InterPro" id="IPR023286">
    <property type="entry name" value="ABATE_dom_sf"/>
</dbReference>
<keyword evidence="1" id="KW-0175">Coiled coil</keyword>